<reference evidence="1 2" key="1">
    <citation type="submission" date="2016-10" db="EMBL/GenBank/DDBJ databases">
        <authorList>
            <person name="de Groot N.N."/>
        </authorList>
    </citation>
    <scope>NUCLEOTIDE SEQUENCE [LARGE SCALE GENOMIC DNA]</scope>
    <source>
        <strain evidence="1 2">CGMCC 1.7031</strain>
    </source>
</reference>
<dbReference type="EMBL" id="FMVF01000009">
    <property type="protein sequence ID" value="SCY70536.1"/>
    <property type="molecule type" value="Genomic_DNA"/>
</dbReference>
<dbReference type="AlphaFoldDB" id="A0A1G5I383"/>
<gene>
    <name evidence="1" type="ORF">SAMN02927903_02074</name>
</gene>
<dbReference type="STRING" id="490189.SAMN02927903_02074"/>
<proteinExistence type="predicted"/>
<dbReference type="Proteomes" id="UP000199354">
    <property type="component" value="Unassembled WGS sequence"/>
</dbReference>
<evidence type="ECO:0000313" key="2">
    <source>
        <dbReference type="Proteomes" id="UP000199354"/>
    </source>
</evidence>
<protein>
    <submittedName>
        <fullName evidence="1">Uncharacterized protein</fullName>
    </submittedName>
</protein>
<accession>A0A1G5I383</accession>
<evidence type="ECO:0000313" key="1">
    <source>
        <dbReference type="EMBL" id="SCY70536.1"/>
    </source>
</evidence>
<organism evidence="1 2">
    <name type="scientific">Flavobacterium caeni</name>
    <dbReference type="NCBI Taxonomy" id="490189"/>
    <lineage>
        <taxon>Bacteria</taxon>
        <taxon>Pseudomonadati</taxon>
        <taxon>Bacteroidota</taxon>
        <taxon>Flavobacteriia</taxon>
        <taxon>Flavobacteriales</taxon>
        <taxon>Flavobacteriaceae</taxon>
        <taxon>Flavobacterium</taxon>
    </lineage>
</organism>
<sequence length="40" mass="4395">MSFVEINFFWGVSAEQVFCLVLRLLAAAALSAARGACLYR</sequence>
<keyword evidence="2" id="KW-1185">Reference proteome</keyword>
<name>A0A1G5I383_9FLAO</name>